<dbReference type="Gene3D" id="3.30.465.10">
    <property type="match status" value="1"/>
</dbReference>
<evidence type="ECO:0000256" key="1">
    <source>
        <dbReference type="ARBA" id="ARBA00022630"/>
    </source>
</evidence>
<dbReference type="PROSITE" id="PS51387">
    <property type="entry name" value="FAD_PCMH"/>
    <property type="match status" value="1"/>
</dbReference>
<dbReference type="InterPro" id="IPR016169">
    <property type="entry name" value="FAD-bd_PCMH_sub2"/>
</dbReference>
<keyword evidence="1" id="KW-0285">Flavoprotein</keyword>
<dbReference type="Pfam" id="PF01565">
    <property type="entry name" value="FAD_binding_4"/>
    <property type="match status" value="1"/>
</dbReference>
<dbReference type="Gene3D" id="3.30.43.10">
    <property type="entry name" value="Uridine Diphospho-n-acetylenolpyruvylglucosamine Reductase, domain 2"/>
    <property type="match status" value="1"/>
</dbReference>
<dbReference type="PANTHER" id="PTHR43762:SF1">
    <property type="entry name" value="D-ARABINONO-1,4-LACTONE OXIDASE"/>
    <property type="match status" value="1"/>
</dbReference>
<dbReference type="InterPro" id="IPR016166">
    <property type="entry name" value="FAD-bd_PCMH"/>
</dbReference>
<dbReference type="SUPFAM" id="SSF56176">
    <property type="entry name" value="FAD-binding/transporter-associated domain-like"/>
    <property type="match status" value="1"/>
</dbReference>
<dbReference type="Gene3D" id="3.30.70.2520">
    <property type="match status" value="1"/>
</dbReference>
<proteinExistence type="predicted"/>
<dbReference type="PIRSF" id="PIRSF000136">
    <property type="entry name" value="LGO_GLO"/>
    <property type="match status" value="1"/>
</dbReference>
<dbReference type="RefSeq" id="WP_097136594.1">
    <property type="nucleotide sequence ID" value="NZ_OBQD01000002.1"/>
</dbReference>
<dbReference type="PANTHER" id="PTHR43762">
    <property type="entry name" value="L-GULONOLACTONE OXIDASE"/>
    <property type="match status" value="1"/>
</dbReference>
<dbReference type="NCBIfam" id="TIGR01679">
    <property type="entry name" value="bact_FAD_ox"/>
    <property type="match status" value="1"/>
</dbReference>
<dbReference type="GO" id="GO:0003885">
    <property type="term" value="F:D-arabinono-1,4-lactone oxidase activity"/>
    <property type="evidence" value="ECO:0007669"/>
    <property type="project" value="InterPro"/>
</dbReference>
<dbReference type="InterPro" id="IPR016167">
    <property type="entry name" value="FAD-bd_PCMH_sub1"/>
</dbReference>
<dbReference type="InterPro" id="IPR007173">
    <property type="entry name" value="ALO_C"/>
</dbReference>
<evidence type="ECO:0000256" key="2">
    <source>
        <dbReference type="ARBA" id="ARBA00022827"/>
    </source>
</evidence>
<sequence>MNQTATVAWTNWSGSVVARKAMVSRPRGLAELADVIRTAPGPIRIAGAGHSFTPLVETDGTILELERFQGLVSHDAIALQATVGAATRLGDLTKHLHAAGQGLANMGDIDKQSIGGALGTATHGSGVSLGAYHSQLRAMEIVDGRGDVRQLTIDNDRETIEATGVTLGAFGALTEVTLQNIASYRLRRRRWVVPIGDILASCDTFMSAHRSAEFYFIPFSGHALLITSDISTADVSPRPAEEDEEGLATLKQLRTWLGWLPPLRRALIGAALARLPEEDYVQDWLNVYTSDRRRKFNEMEYHLPYEEGPRALAEIITLTEKHFPEVYFPMEVRSVAPDEFWLSPFYRRKTCSIAIHHDAAEDPKAFMAAAEAIFRRYGGRPHWGKMHNLVAADFASIYPRWKDAMAVRRSFDPDNRFVSPYLARLLGVA</sequence>
<dbReference type="AlphaFoldDB" id="A0A285U360"/>
<dbReference type="OrthoDB" id="9800184at2"/>
<keyword evidence="3" id="KW-0560">Oxidoreductase</keyword>
<gene>
    <name evidence="5" type="ORF">SAMN05892877_102365</name>
</gene>
<reference evidence="5 6" key="1">
    <citation type="submission" date="2017-08" db="EMBL/GenBank/DDBJ databases">
        <authorList>
            <person name="de Groot N.N."/>
        </authorList>
    </citation>
    <scope>NUCLEOTIDE SEQUENCE [LARGE SCALE GENOMIC DNA]</scope>
    <source>
        <strain evidence="5 6">JC85</strain>
    </source>
</reference>
<dbReference type="InterPro" id="IPR036318">
    <property type="entry name" value="FAD-bd_PCMH-like_sf"/>
</dbReference>
<dbReference type="InterPro" id="IPR006094">
    <property type="entry name" value="Oxid_FAD_bind_N"/>
</dbReference>
<dbReference type="InterPro" id="IPR016171">
    <property type="entry name" value="Vanillyl_alc_oxidase_C-sub2"/>
</dbReference>
<evidence type="ECO:0000313" key="5">
    <source>
        <dbReference type="EMBL" id="SOC36153.1"/>
    </source>
</evidence>
<feature type="domain" description="FAD-binding PCMH-type" evidence="4">
    <location>
        <begin position="16"/>
        <end position="183"/>
    </location>
</feature>
<evidence type="ECO:0000259" key="4">
    <source>
        <dbReference type="PROSITE" id="PS51387"/>
    </source>
</evidence>
<dbReference type="EMBL" id="OBQD01000002">
    <property type="protein sequence ID" value="SOC36153.1"/>
    <property type="molecule type" value="Genomic_DNA"/>
</dbReference>
<accession>A0A285U360</accession>
<dbReference type="Proteomes" id="UP000219167">
    <property type="component" value="Unassembled WGS sequence"/>
</dbReference>
<evidence type="ECO:0000256" key="3">
    <source>
        <dbReference type="ARBA" id="ARBA00023002"/>
    </source>
</evidence>
<dbReference type="Pfam" id="PF04030">
    <property type="entry name" value="ALO"/>
    <property type="match status" value="1"/>
</dbReference>
<name>A0A285U360_9HYPH</name>
<dbReference type="GO" id="GO:0071949">
    <property type="term" value="F:FAD binding"/>
    <property type="evidence" value="ECO:0007669"/>
    <property type="project" value="InterPro"/>
</dbReference>
<organism evidence="5 6">
    <name type="scientific">Rhizobium subbaraonis</name>
    <dbReference type="NCBI Taxonomy" id="908946"/>
    <lineage>
        <taxon>Bacteria</taxon>
        <taxon>Pseudomonadati</taxon>
        <taxon>Pseudomonadota</taxon>
        <taxon>Alphaproteobacteria</taxon>
        <taxon>Hyphomicrobiales</taxon>
        <taxon>Rhizobiaceae</taxon>
        <taxon>Rhizobium/Agrobacterium group</taxon>
        <taxon>Rhizobium</taxon>
    </lineage>
</organism>
<dbReference type="GO" id="GO:0016020">
    <property type="term" value="C:membrane"/>
    <property type="evidence" value="ECO:0007669"/>
    <property type="project" value="InterPro"/>
</dbReference>
<keyword evidence="2" id="KW-0274">FAD</keyword>
<dbReference type="Gene3D" id="1.10.45.10">
    <property type="entry name" value="Vanillyl-alcohol Oxidase, Chain A, domain 4"/>
    <property type="match status" value="1"/>
</dbReference>
<protein>
    <submittedName>
        <fullName evidence="5">FAD-linked oxidoreductase</fullName>
    </submittedName>
</protein>
<evidence type="ECO:0000313" key="6">
    <source>
        <dbReference type="Proteomes" id="UP000219167"/>
    </source>
</evidence>
<dbReference type="InterPro" id="IPR010031">
    <property type="entry name" value="FAD_lactone_oxidase-like"/>
</dbReference>
<keyword evidence="6" id="KW-1185">Reference proteome</keyword>